<dbReference type="AlphaFoldDB" id="A0A1A7PPU3"/>
<dbReference type="Pfam" id="PF04393">
    <property type="entry name" value="DUF535"/>
    <property type="match status" value="1"/>
</dbReference>
<dbReference type="STRING" id="505345.QV06_08120"/>
<comment type="caution">
    <text evidence="1">The sequence shown here is derived from an EMBL/GenBank/DDBJ whole genome shotgun (WGS) entry which is preliminary data.</text>
</comment>
<dbReference type="GO" id="GO:0006974">
    <property type="term" value="P:DNA damage response"/>
    <property type="evidence" value="ECO:0007669"/>
    <property type="project" value="TreeGrafter"/>
</dbReference>
<dbReference type="PANTHER" id="PTHR38785:SF1">
    <property type="entry name" value="HOMOLOG OF VIRK"/>
    <property type="match status" value="1"/>
</dbReference>
<reference evidence="1 2" key="1">
    <citation type="submission" date="2014-11" db="EMBL/GenBank/DDBJ databases">
        <title>Pan-genome of Gallibacterium spp.</title>
        <authorList>
            <person name="Kudirkiene E."/>
            <person name="Bojesen A.M."/>
        </authorList>
    </citation>
    <scope>NUCLEOTIDE SEQUENCE [LARGE SCALE GENOMIC DNA]</scope>
    <source>
        <strain evidence="1 2">59/S3/89</strain>
    </source>
</reference>
<name>A0A1A7PPU3_9PAST</name>
<protein>
    <submittedName>
        <fullName evidence="1">Membrane protein</fullName>
    </submittedName>
</protein>
<sequence>MSKYYQWPKANELYPNKGKKTYYLKRLRFRLRSLLHYSQIKKFEYIVNQNLLLTRLLANKPDWSYPLVYRFLDKRFSASERFELIVDNLSFLPRKLEELNFPPLWEKNINFGEIIPEYRLSLTSTTHQPMEGYWTLELHHIQSKELIYLLTFAKVKHALLIAVIQGPNCTGSKEIVKHLTKQCYGLRPAYLMIEIMKILTKALGYKQLLGIPQQYQNKSRFIKTKRYFVNYDTMFMESGGVLSEYWQLPIGIEQKDLNMIPSNKRSMYRKRYTLLEQIQQIIQKTLNIHSNEYERNH</sequence>
<dbReference type="InterPro" id="IPR007488">
    <property type="entry name" value="DUF535"/>
</dbReference>
<dbReference type="EMBL" id="JTJR01000034">
    <property type="protein sequence ID" value="OBX04079.1"/>
    <property type="molecule type" value="Genomic_DNA"/>
</dbReference>
<dbReference type="PANTHER" id="PTHR38785">
    <property type="entry name" value="HOMOLOG OF VIRK"/>
    <property type="match status" value="1"/>
</dbReference>
<organism evidence="1 2">
    <name type="scientific">Gallibacterium genomosp. 3</name>
    <dbReference type="NCBI Taxonomy" id="505345"/>
    <lineage>
        <taxon>Bacteria</taxon>
        <taxon>Pseudomonadati</taxon>
        <taxon>Pseudomonadota</taxon>
        <taxon>Gammaproteobacteria</taxon>
        <taxon>Pasteurellales</taxon>
        <taxon>Pasteurellaceae</taxon>
        <taxon>Gallibacterium</taxon>
    </lineage>
</organism>
<evidence type="ECO:0000313" key="1">
    <source>
        <dbReference type="EMBL" id="OBX04079.1"/>
    </source>
</evidence>
<dbReference type="Proteomes" id="UP000092626">
    <property type="component" value="Unassembled WGS sequence"/>
</dbReference>
<accession>A0A1A7PPU3</accession>
<proteinExistence type="predicted"/>
<dbReference type="PATRIC" id="fig|505345.6.peg.1657"/>
<evidence type="ECO:0000313" key="2">
    <source>
        <dbReference type="Proteomes" id="UP000092626"/>
    </source>
</evidence>
<gene>
    <name evidence="1" type="ORF">QV06_08120</name>
</gene>
<dbReference type="RefSeq" id="WP_065237702.1">
    <property type="nucleotide sequence ID" value="NZ_JTJR01000034.1"/>
</dbReference>